<evidence type="ECO:0000313" key="2">
    <source>
        <dbReference type="EMBL" id="ODN76739.1"/>
    </source>
</evidence>
<dbReference type="Proteomes" id="UP000094065">
    <property type="component" value="Unassembled WGS sequence"/>
</dbReference>
<proteinExistence type="predicted"/>
<dbReference type="AlphaFoldDB" id="A0A1E3HK86"/>
<evidence type="ECO:0000256" key="1">
    <source>
        <dbReference type="SAM" id="SignalP"/>
    </source>
</evidence>
<dbReference type="GeneID" id="30156665"/>
<keyword evidence="1" id="KW-0732">Signal</keyword>
<reference evidence="2 3" key="1">
    <citation type="submission" date="2016-06" db="EMBL/GenBank/DDBJ databases">
        <title>Evolution of pathogenesis and genome organization in the Tremellales.</title>
        <authorList>
            <person name="Cuomo C."/>
            <person name="Litvintseva A."/>
            <person name="Heitman J."/>
            <person name="Chen Y."/>
            <person name="Sun S."/>
            <person name="Springer D."/>
            <person name="Dromer F."/>
            <person name="Young S."/>
            <person name="Zeng Q."/>
            <person name="Chapman S."/>
            <person name="Gujja S."/>
            <person name="Saif S."/>
            <person name="Birren B."/>
        </authorList>
    </citation>
    <scope>NUCLEOTIDE SEQUENCE [LARGE SCALE GENOMIC DNA]</scope>
    <source>
        <strain evidence="2 3">CBS 6039</strain>
    </source>
</reference>
<sequence length="187" mass="21527">MVQTRLWLLTLIFILYSGALVLAAPTPKKPLPKRDYIDSPKNPIVAAPFQPRHHRFKRPTHAYPLAHSPTTSSFPPSPIEPDLTAASPHVKAEGWLVQILRIFSAWHPFPENEIAEGLLHKRIRRWRLLGSKRPTRDLVLVNNIDGSGRRLVDRGGDLIIQEQQLNGFQWRGAEQLDDETDEPYYWY</sequence>
<dbReference type="RefSeq" id="XP_018992113.1">
    <property type="nucleotide sequence ID" value="XM_019139622.1"/>
</dbReference>
<feature type="chain" id="PRO_5009129237" evidence="1">
    <location>
        <begin position="24"/>
        <end position="187"/>
    </location>
</feature>
<name>A0A1E3HK86_9TREE</name>
<accession>A0A1E3HK86</accession>
<gene>
    <name evidence="2" type="ORF">L202_05356</name>
</gene>
<evidence type="ECO:0000313" key="3">
    <source>
        <dbReference type="Proteomes" id="UP000094065"/>
    </source>
</evidence>
<protein>
    <submittedName>
        <fullName evidence="2">Uncharacterized protein</fullName>
    </submittedName>
</protein>
<comment type="caution">
    <text evidence="2">The sequence shown here is derived from an EMBL/GenBank/DDBJ whole genome shotgun (WGS) entry which is preliminary data.</text>
</comment>
<dbReference type="EMBL" id="AWGJ01000008">
    <property type="protein sequence ID" value="ODN76739.1"/>
    <property type="molecule type" value="Genomic_DNA"/>
</dbReference>
<feature type="signal peptide" evidence="1">
    <location>
        <begin position="1"/>
        <end position="23"/>
    </location>
</feature>
<dbReference type="OrthoDB" id="2563601at2759"/>
<keyword evidence="3" id="KW-1185">Reference proteome</keyword>
<organism evidence="2 3">
    <name type="scientific">Cryptococcus amylolentus CBS 6039</name>
    <dbReference type="NCBI Taxonomy" id="1295533"/>
    <lineage>
        <taxon>Eukaryota</taxon>
        <taxon>Fungi</taxon>
        <taxon>Dikarya</taxon>
        <taxon>Basidiomycota</taxon>
        <taxon>Agaricomycotina</taxon>
        <taxon>Tremellomycetes</taxon>
        <taxon>Tremellales</taxon>
        <taxon>Cryptococcaceae</taxon>
        <taxon>Cryptococcus</taxon>
    </lineage>
</organism>